<dbReference type="HOGENOM" id="CLU_2595227_0_0_10"/>
<feature type="non-terminal residue" evidence="2">
    <location>
        <position position="81"/>
    </location>
</feature>
<protein>
    <submittedName>
        <fullName evidence="2">Uncharacterized protein</fullName>
    </submittedName>
</protein>
<dbReference type="STRING" id="997884.HMPREF1068_00445"/>
<comment type="caution">
    <text evidence="2">The sequence shown here is derived from an EMBL/GenBank/DDBJ whole genome shotgun (WGS) entry which is preliminary data.</text>
</comment>
<dbReference type="EMBL" id="AGXS01000004">
    <property type="protein sequence ID" value="EIY54454.1"/>
    <property type="molecule type" value="Genomic_DNA"/>
</dbReference>
<evidence type="ECO:0000313" key="2">
    <source>
        <dbReference type="EMBL" id="EIY54454.1"/>
    </source>
</evidence>
<name>I9H4I5_9BACE</name>
<organism evidence="2 3">
    <name type="scientific">Bacteroides nordii CL02T12C05</name>
    <dbReference type="NCBI Taxonomy" id="997884"/>
    <lineage>
        <taxon>Bacteria</taxon>
        <taxon>Pseudomonadati</taxon>
        <taxon>Bacteroidota</taxon>
        <taxon>Bacteroidia</taxon>
        <taxon>Bacteroidales</taxon>
        <taxon>Bacteroidaceae</taxon>
        <taxon>Bacteroides</taxon>
    </lineage>
</organism>
<dbReference type="RefSeq" id="WP_007483308.1">
    <property type="nucleotide sequence ID" value="NZ_JH724314.1"/>
</dbReference>
<dbReference type="Proteomes" id="UP000003089">
    <property type="component" value="Unassembled WGS sequence"/>
</dbReference>
<dbReference type="Gene3D" id="2.60.120.260">
    <property type="entry name" value="Galactose-binding domain-like"/>
    <property type="match status" value="1"/>
</dbReference>
<gene>
    <name evidence="2" type="ORF">HMPREF1068_00445</name>
</gene>
<reference evidence="2 3" key="1">
    <citation type="submission" date="2012-02" db="EMBL/GenBank/DDBJ databases">
        <title>The Genome Sequence of Bacteroides nordii CL02T12C05.</title>
        <authorList>
            <consortium name="The Broad Institute Genome Sequencing Platform"/>
            <person name="Earl A."/>
            <person name="Ward D."/>
            <person name="Feldgarden M."/>
            <person name="Gevers D."/>
            <person name="Zitomersky N.L."/>
            <person name="Coyne M.J."/>
            <person name="Comstock L.E."/>
            <person name="Young S.K."/>
            <person name="Zeng Q."/>
            <person name="Gargeya S."/>
            <person name="Fitzgerald M."/>
            <person name="Haas B."/>
            <person name="Abouelleil A."/>
            <person name="Alvarado L."/>
            <person name="Arachchi H.M."/>
            <person name="Berlin A."/>
            <person name="Chapman S.B."/>
            <person name="Gearin G."/>
            <person name="Goldberg J."/>
            <person name="Griggs A."/>
            <person name="Gujja S."/>
            <person name="Hansen M."/>
            <person name="Heiman D."/>
            <person name="Howarth C."/>
            <person name="Larimer J."/>
            <person name="Lui A."/>
            <person name="MacDonald P.J.P."/>
            <person name="McCowen C."/>
            <person name="Montmayeur A."/>
            <person name="Murphy C."/>
            <person name="Neiman D."/>
            <person name="Pearson M."/>
            <person name="Priest M."/>
            <person name="Roberts A."/>
            <person name="Saif S."/>
            <person name="Shea T."/>
            <person name="Sisk P."/>
            <person name="Stolte C."/>
            <person name="Sykes S."/>
            <person name="Wortman J."/>
            <person name="Nusbaum C."/>
            <person name="Birren B."/>
        </authorList>
    </citation>
    <scope>NUCLEOTIDE SEQUENCE [LARGE SCALE GENOMIC DNA]</scope>
    <source>
        <strain evidence="2 3">CL02T12C05</strain>
    </source>
</reference>
<keyword evidence="3" id="KW-1185">Reference proteome</keyword>
<dbReference type="AlphaFoldDB" id="I9H4I5"/>
<feature type="signal peptide" evidence="1">
    <location>
        <begin position="1"/>
        <end position="19"/>
    </location>
</feature>
<evidence type="ECO:0000313" key="3">
    <source>
        <dbReference type="Proteomes" id="UP000003089"/>
    </source>
</evidence>
<evidence type="ECO:0000256" key="1">
    <source>
        <dbReference type="SAM" id="SignalP"/>
    </source>
</evidence>
<sequence>MKNIFLTLSFLSCAGLASAWLAPTAMEWYEETVQTVETTPAENLIKDSGFDKADFTKTFDTTPAIFGEWLTYKDAKETNAT</sequence>
<accession>I9H4I5</accession>
<proteinExistence type="predicted"/>
<keyword evidence="1" id="KW-0732">Signal</keyword>
<feature type="chain" id="PRO_5003720618" evidence="1">
    <location>
        <begin position="20"/>
        <end position="81"/>
    </location>
</feature>